<dbReference type="PANTHER" id="PTHR47027:SF20">
    <property type="entry name" value="REVERSE TRANSCRIPTASE-LIKE PROTEIN WITH RNA-DIRECTED DNA POLYMERASE DOMAIN"/>
    <property type="match status" value="1"/>
</dbReference>
<proteinExistence type="predicted"/>
<name>A0ABQ8SBG5_PERAM</name>
<protein>
    <submittedName>
        <fullName evidence="2">Uncharacterized protein</fullName>
    </submittedName>
</protein>
<feature type="region of interest" description="Disordered" evidence="1">
    <location>
        <begin position="24"/>
        <end position="50"/>
    </location>
</feature>
<dbReference type="Proteomes" id="UP001148838">
    <property type="component" value="Unassembled WGS sequence"/>
</dbReference>
<sequence>MTTTQIREQRAYYKVAIKSGHIGLRKRSKQEEKLRRKSSKGRRDEEENLTEQYNAKAIKNLFTSAFRKERKGEGGKKVRREAGLREGGGREEKGAQMEAKEIREKYVMGKMNMTKTQVMSNGPESPIIIDGAELQYVSEYVYLGQLVSFHQKTEKEIKRRISLAWKAFWSLKFIVPERTLSKKLRIEILETCVTPVLLYGCQTWSLTAKLRNSLQI</sequence>
<gene>
    <name evidence="2" type="ORF">ANN_19870</name>
</gene>
<evidence type="ECO:0000313" key="2">
    <source>
        <dbReference type="EMBL" id="KAJ4431273.1"/>
    </source>
</evidence>
<accession>A0ABQ8SBG5</accession>
<organism evidence="2 3">
    <name type="scientific">Periplaneta americana</name>
    <name type="common">American cockroach</name>
    <name type="synonym">Blatta americana</name>
    <dbReference type="NCBI Taxonomy" id="6978"/>
    <lineage>
        <taxon>Eukaryota</taxon>
        <taxon>Metazoa</taxon>
        <taxon>Ecdysozoa</taxon>
        <taxon>Arthropoda</taxon>
        <taxon>Hexapoda</taxon>
        <taxon>Insecta</taxon>
        <taxon>Pterygota</taxon>
        <taxon>Neoptera</taxon>
        <taxon>Polyneoptera</taxon>
        <taxon>Dictyoptera</taxon>
        <taxon>Blattodea</taxon>
        <taxon>Blattoidea</taxon>
        <taxon>Blattidae</taxon>
        <taxon>Blattinae</taxon>
        <taxon>Periplaneta</taxon>
    </lineage>
</organism>
<comment type="caution">
    <text evidence="2">The sequence shown here is derived from an EMBL/GenBank/DDBJ whole genome shotgun (WGS) entry which is preliminary data.</text>
</comment>
<reference evidence="2 3" key="1">
    <citation type="journal article" date="2022" name="Allergy">
        <title>Genome assembly and annotation of Periplaneta americana reveal a comprehensive cockroach allergen profile.</title>
        <authorList>
            <person name="Wang L."/>
            <person name="Xiong Q."/>
            <person name="Saelim N."/>
            <person name="Wang L."/>
            <person name="Nong W."/>
            <person name="Wan A.T."/>
            <person name="Shi M."/>
            <person name="Liu X."/>
            <person name="Cao Q."/>
            <person name="Hui J.H.L."/>
            <person name="Sookrung N."/>
            <person name="Leung T.F."/>
            <person name="Tungtrongchitr A."/>
            <person name="Tsui S.K.W."/>
        </authorList>
    </citation>
    <scope>NUCLEOTIDE SEQUENCE [LARGE SCALE GENOMIC DNA]</scope>
    <source>
        <strain evidence="2">PWHHKU_190912</strain>
    </source>
</reference>
<evidence type="ECO:0000313" key="3">
    <source>
        <dbReference type="Proteomes" id="UP001148838"/>
    </source>
</evidence>
<feature type="region of interest" description="Disordered" evidence="1">
    <location>
        <begin position="69"/>
        <end position="98"/>
    </location>
</feature>
<keyword evidence="3" id="KW-1185">Reference proteome</keyword>
<dbReference type="EMBL" id="JAJSOF020000031">
    <property type="protein sequence ID" value="KAJ4431273.1"/>
    <property type="molecule type" value="Genomic_DNA"/>
</dbReference>
<dbReference type="PANTHER" id="PTHR47027">
    <property type="entry name" value="REVERSE TRANSCRIPTASE DOMAIN-CONTAINING PROTEIN"/>
    <property type="match status" value="1"/>
</dbReference>
<evidence type="ECO:0000256" key="1">
    <source>
        <dbReference type="SAM" id="MobiDB-lite"/>
    </source>
</evidence>